<evidence type="ECO:0000313" key="6">
    <source>
        <dbReference type="EMBL" id="MRJ78487.1"/>
    </source>
</evidence>
<reference evidence="6" key="1">
    <citation type="submission" date="2019-10" db="EMBL/GenBank/DDBJ databases">
        <title>Molecular typing, antibiotic resistance determination and virulence profiling for 36 multidrug-resistant clinical Klebsiella pneumoniae isolates using second- and third-generation sequencing.</title>
        <authorList>
            <person name="Shelenkov A."/>
            <person name="Mikhaylova Y."/>
            <person name="Yanushevich Y."/>
            <person name="Samoilov A."/>
            <person name="Petrova L."/>
            <person name="Fomina V."/>
            <person name="Gusarov V."/>
            <person name="Zamyatin M."/>
            <person name="Shagin D."/>
        </authorList>
    </citation>
    <scope>NUCLEOTIDE SEQUENCE</scope>
    <source>
        <strain evidence="6">CriePir152</strain>
    </source>
</reference>
<dbReference type="Pfam" id="PF13086">
    <property type="entry name" value="AAA_11"/>
    <property type="match status" value="2"/>
</dbReference>
<accession>A0A6A8ECJ4</accession>
<dbReference type="SUPFAM" id="SSF52540">
    <property type="entry name" value="P-loop containing nucleoside triphosphate hydrolases"/>
    <property type="match status" value="1"/>
</dbReference>
<dbReference type="EMBL" id="WJVX01000001">
    <property type="protein sequence ID" value="MRJ78487.1"/>
    <property type="molecule type" value="Genomic_DNA"/>
</dbReference>
<protein>
    <submittedName>
        <fullName evidence="6">DUF2075 domain-containing protein</fullName>
    </submittedName>
</protein>
<dbReference type="SUPFAM" id="SSF56112">
    <property type="entry name" value="Protein kinase-like (PK-like)"/>
    <property type="match status" value="1"/>
</dbReference>
<sequence length="1219" mass="141015">METYLTGNFLNQYEDINTLNEYDRENGKPCLLEAAQNAKRVLIKFWPKDESKNNDIIEDLWRYEIRQLHRLKGLPGLGDYISSIVDSGKDERGFYLVLDADFRVPLSYIFKEKKTLSLNKEWIRNSRRIENRIKLWHNFIRIIKAIELLHSQGLLHRHLDKDSILTDPRSLDFDFQLTGFEWSLRVHAVSDKHNEYTSRDLKINKQYSFLSDWADLGFLIAELLNISSDRLINLQVTINDLVDETDLILDELILIRGLIGVMKLETNLSREAINGSIIIEKANTILKSLESLISKENSTRHIEFLFSAKANSEVTPDKITSVFNAIQYTINRDHGITISDKDIDECLDFITRDLSGKIYLSINKNRSNKEEILLYGEKLTYVLEKKRNGKTEDSDWNIAFCHAAYVEPPRQIKFKAKRIALERDVLKCIQFKSNNRYQGIYNSWDDLILELERDDNNILPNRVIVEGFAIYHLTEIAFAKSEIYPVTLISYDKDKTESKFFTVRIQCRQDDDHISTSLGIKPPAIRLHDNLENDRINSISWILTENNNFYDGDNEVTLDFIKTERNHEGVYEYIFTTNTLNPGFKKCFLIPSSVQGTIKQLSRRASSIDELSNHAELRSMLDDPYNNTIISEINNNLHSSFYSLDESKKDAFEKINKTLPIFLVQGPPGVGKTYLITTLVNQIFSNESESRIVLTAQSHSTVQHLYQEVTSSLDITNSKPLIVSCIKKDSDDDSDDISINQLDSLALEYIKRFIDSDIFDECTSTISKNSIISASRKSSKSDRYSLIKQILKSANMVFATTNSRQVEELISEKSQFDWSIMEETGKVTGVELLSPMLLSYRRLMIGDHKQLPPYATEKMREILTDINKLKNAIIIATDINNQQIKGDWIKERFTENFISTIDSETLEKLSSSAVRLHLLFESLVLEEKVKSQKYIDRYGDDRKHRKIASMLNFQHRMHPDIANLISSVFYDKKLKTEPSKEKFYRDANTITPFTFKPNSPLLNSPAIIWIDTPDVQQTKNNYAAESLPVWTNNLEKNTLLSVLEHLRVNSKAEKTPKLAIMSPYAKQVDLIKRSLDKKLHKEPNSLQIEYFQKPDDHSSFCSTVDGFQGAEADIVIVSMVRNNHHSYVRASLGFLLDSRRMNVLLSRAKYKMIIIGSFEFLKYWSDLIDKKEIKKGDLSNQFLVDLVNKLIEYEREGLLKKIDSREFKHVKQDKNKKRT</sequence>
<evidence type="ECO:0000256" key="3">
    <source>
        <dbReference type="ARBA" id="ARBA00022801"/>
    </source>
</evidence>
<evidence type="ECO:0000256" key="5">
    <source>
        <dbReference type="ARBA" id="ARBA00022840"/>
    </source>
</evidence>
<evidence type="ECO:0000256" key="1">
    <source>
        <dbReference type="ARBA" id="ARBA00007913"/>
    </source>
</evidence>
<keyword evidence="2" id="KW-0547">Nucleotide-binding</keyword>
<dbReference type="PANTHER" id="PTHR43788">
    <property type="entry name" value="DNA2/NAM7 HELICASE FAMILY MEMBER"/>
    <property type="match status" value="1"/>
</dbReference>
<keyword evidence="5" id="KW-0067">ATP-binding</keyword>
<dbReference type="Pfam" id="PF13087">
    <property type="entry name" value="AAA_12"/>
    <property type="match status" value="1"/>
</dbReference>
<keyword evidence="3" id="KW-0378">Hydrolase</keyword>
<keyword evidence="4" id="KW-0347">Helicase</keyword>
<dbReference type="PANTHER" id="PTHR43788:SF8">
    <property type="entry name" value="DNA-BINDING PROTEIN SMUBP-2"/>
    <property type="match status" value="1"/>
</dbReference>
<proteinExistence type="inferred from homology"/>
<dbReference type="GO" id="GO:0004672">
    <property type="term" value="F:protein kinase activity"/>
    <property type="evidence" value="ECO:0007669"/>
    <property type="project" value="InterPro"/>
</dbReference>
<name>A0A6A8ECJ4_KLEPN</name>
<dbReference type="GO" id="GO:0016787">
    <property type="term" value="F:hydrolase activity"/>
    <property type="evidence" value="ECO:0007669"/>
    <property type="project" value="UniProtKB-KW"/>
</dbReference>
<gene>
    <name evidence="6" type="ORF">GJJ20_00810</name>
</gene>
<comment type="caution">
    <text evidence="6">The sequence shown here is derived from an EMBL/GenBank/DDBJ whole genome shotgun (WGS) entry which is preliminary data.</text>
</comment>
<evidence type="ECO:0000256" key="2">
    <source>
        <dbReference type="ARBA" id="ARBA00022741"/>
    </source>
</evidence>
<dbReference type="Gene3D" id="3.30.200.20">
    <property type="entry name" value="Phosphorylase Kinase, domain 1"/>
    <property type="match status" value="1"/>
</dbReference>
<dbReference type="InterPro" id="IPR000719">
    <property type="entry name" value="Prot_kinase_dom"/>
</dbReference>
<dbReference type="Gene3D" id="3.40.50.300">
    <property type="entry name" value="P-loop containing nucleotide triphosphate hydrolases"/>
    <property type="match status" value="2"/>
</dbReference>
<dbReference type="InterPro" id="IPR047187">
    <property type="entry name" value="SF1_C_Upf1"/>
</dbReference>
<dbReference type="GO" id="GO:0005524">
    <property type="term" value="F:ATP binding"/>
    <property type="evidence" value="ECO:0007669"/>
    <property type="project" value="UniProtKB-KW"/>
</dbReference>
<dbReference type="CDD" id="cd18808">
    <property type="entry name" value="SF1_C_Upf1"/>
    <property type="match status" value="1"/>
</dbReference>
<dbReference type="InterPro" id="IPR027417">
    <property type="entry name" value="P-loop_NTPase"/>
</dbReference>
<dbReference type="InterPro" id="IPR050534">
    <property type="entry name" value="Coronavir_polyprotein_1ab"/>
</dbReference>
<dbReference type="InterPro" id="IPR041679">
    <property type="entry name" value="DNA2/NAM7-like_C"/>
</dbReference>
<dbReference type="GO" id="GO:0043139">
    <property type="term" value="F:5'-3' DNA helicase activity"/>
    <property type="evidence" value="ECO:0007669"/>
    <property type="project" value="TreeGrafter"/>
</dbReference>
<evidence type="ECO:0000256" key="4">
    <source>
        <dbReference type="ARBA" id="ARBA00022806"/>
    </source>
</evidence>
<comment type="similarity">
    <text evidence="1">Belongs to the DNA2/NAM7 helicase family.</text>
</comment>
<dbReference type="InterPro" id="IPR041677">
    <property type="entry name" value="DNA2/NAM7_AAA_11"/>
</dbReference>
<dbReference type="PROSITE" id="PS50011">
    <property type="entry name" value="PROTEIN_KINASE_DOM"/>
    <property type="match status" value="1"/>
</dbReference>
<dbReference type="AlphaFoldDB" id="A0A6A8ECJ4"/>
<organism evidence="6">
    <name type="scientific">Klebsiella pneumoniae</name>
    <dbReference type="NCBI Taxonomy" id="573"/>
    <lineage>
        <taxon>Bacteria</taxon>
        <taxon>Pseudomonadati</taxon>
        <taxon>Pseudomonadota</taxon>
        <taxon>Gammaproteobacteria</taxon>
        <taxon>Enterobacterales</taxon>
        <taxon>Enterobacteriaceae</taxon>
        <taxon>Klebsiella/Raoultella group</taxon>
        <taxon>Klebsiella</taxon>
        <taxon>Klebsiella pneumoniae complex</taxon>
    </lineage>
</organism>
<dbReference type="RefSeq" id="WP_025367929.1">
    <property type="nucleotide sequence ID" value="NZ_CAAGUR010000002.1"/>
</dbReference>
<dbReference type="InterPro" id="IPR011009">
    <property type="entry name" value="Kinase-like_dom_sf"/>
</dbReference>
<dbReference type="Gene3D" id="1.10.510.10">
    <property type="entry name" value="Transferase(Phosphotransferase) domain 1"/>
    <property type="match status" value="1"/>
</dbReference>